<dbReference type="PANTHER" id="PTHR24381:SF390">
    <property type="entry name" value="ZINC FINGER PROTEIN 37 HOMOLOG"/>
    <property type="match status" value="1"/>
</dbReference>
<evidence type="ECO:0000256" key="9">
    <source>
        <dbReference type="SAM" id="MobiDB-lite"/>
    </source>
</evidence>
<keyword evidence="6" id="KW-0238">DNA-binding</keyword>
<dbReference type="Pfam" id="PF00096">
    <property type="entry name" value="zf-C2H2"/>
    <property type="match status" value="3"/>
</dbReference>
<feature type="compositionally biased region" description="Low complexity" evidence="9">
    <location>
        <begin position="314"/>
        <end position="324"/>
    </location>
</feature>
<dbReference type="PROSITE" id="PS50157">
    <property type="entry name" value="ZINC_FINGER_C2H2_2"/>
    <property type="match status" value="3"/>
</dbReference>
<evidence type="ECO:0000256" key="3">
    <source>
        <dbReference type="ARBA" id="ARBA00022737"/>
    </source>
</evidence>
<evidence type="ECO:0000313" key="11">
    <source>
        <dbReference type="EMBL" id="GMR36657.1"/>
    </source>
</evidence>
<evidence type="ECO:0000256" key="8">
    <source>
        <dbReference type="PROSITE-ProRule" id="PRU00042"/>
    </source>
</evidence>
<evidence type="ECO:0000256" key="5">
    <source>
        <dbReference type="ARBA" id="ARBA00022833"/>
    </source>
</evidence>
<dbReference type="FunFam" id="3.30.160.60:FF:000112">
    <property type="entry name" value="Mds1 and evi1 complex locus protein"/>
    <property type="match status" value="1"/>
</dbReference>
<dbReference type="PANTHER" id="PTHR24381">
    <property type="entry name" value="ZINC FINGER PROTEIN"/>
    <property type="match status" value="1"/>
</dbReference>
<keyword evidence="3" id="KW-0677">Repeat</keyword>
<gene>
    <name evidence="11" type="ORF">PMAYCL1PPCAC_06852</name>
</gene>
<feature type="compositionally biased region" description="Low complexity" evidence="9">
    <location>
        <begin position="266"/>
        <end position="278"/>
    </location>
</feature>
<evidence type="ECO:0000256" key="1">
    <source>
        <dbReference type="ARBA" id="ARBA00004123"/>
    </source>
</evidence>
<keyword evidence="4 8" id="KW-0863">Zinc-finger</keyword>
<name>A0AAN4ZF59_9BILA</name>
<reference evidence="12" key="1">
    <citation type="submission" date="2022-10" db="EMBL/GenBank/DDBJ databases">
        <title>Genome assembly of Pristionchus species.</title>
        <authorList>
            <person name="Yoshida K."/>
            <person name="Sommer R.J."/>
        </authorList>
    </citation>
    <scope>NUCLEOTIDE SEQUENCE [LARGE SCALE GENOMIC DNA]</scope>
    <source>
        <strain evidence="12">RS5460</strain>
    </source>
</reference>
<dbReference type="SMART" id="SM00355">
    <property type="entry name" value="ZnF_C2H2"/>
    <property type="match status" value="4"/>
</dbReference>
<dbReference type="FunFam" id="3.30.160.60:FF:000303">
    <property type="entry name" value="Zinc finger protein 41"/>
    <property type="match status" value="1"/>
</dbReference>
<proteinExistence type="predicted"/>
<dbReference type="AlphaFoldDB" id="A0AAN4ZF59"/>
<dbReference type="Gene3D" id="3.30.160.60">
    <property type="entry name" value="Classic Zinc Finger"/>
    <property type="match status" value="3"/>
</dbReference>
<dbReference type="SUPFAM" id="SSF57667">
    <property type="entry name" value="beta-beta-alpha zinc fingers"/>
    <property type="match status" value="2"/>
</dbReference>
<keyword evidence="7" id="KW-0539">Nucleus</keyword>
<comment type="subcellular location">
    <subcellularLocation>
        <location evidence="1">Nucleus</location>
    </subcellularLocation>
</comment>
<dbReference type="GO" id="GO:0000977">
    <property type="term" value="F:RNA polymerase II transcription regulatory region sequence-specific DNA binding"/>
    <property type="evidence" value="ECO:0007669"/>
    <property type="project" value="TreeGrafter"/>
</dbReference>
<feature type="non-terminal residue" evidence="11">
    <location>
        <position position="1"/>
    </location>
</feature>
<evidence type="ECO:0000256" key="7">
    <source>
        <dbReference type="ARBA" id="ARBA00023242"/>
    </source>
</evidence>
<feature type="domain" description="C2H2-type" evidence="10">
    <location>
        <begin position="361"/>
        <end position="388"/>
    </location>
</feature>
<keyword evidence="5" id="KW-0862">Zinc</keyword>
<evidence type="ECO:0000256" key="6">
    <source>
        <dbReference type="ARBA" id="ARBA00023125"/>
    </source>
</evidence>
<keyword evidence="12" id="KW-1185">Reference proteome</keyword>
<sequence length="397" mass="43662">GDFLRSVQVTSQPGEGSLLKAITSLPQGKLIGLIDKTGENDSNALLILKLIKETDDEKKANVVITNTSTKTILQTGREIDRGEPLLAGKSTEEEEEEEEGYERMEEEMEGEEELEEGEIKCDPHLRRDHHPCPQCTKTFSSPSGLKQHSHIHCSSKPYRCSICSKAYTQFSNLCRHRRMHTTSNPSSSSSLVDSDSSSHACPSCTQSFHSLALLNRHKPLCEMTSSLCRMSLPLPPFPIPPALWPQLLALAAGGLPLLPPHLLPSSTVSEGETSGTVSPVGSHKRDGSPLDLSHPRGSSSDGEESGSRDERESSSQPPLSIPSLPEHASLFSLLRTPFLPPFPPNSNPSSSSLPRQGKDRYTCKFCHKVFPRSANLTRHLRTHTGEQPYKVREHHPH</sequence>
<dbReference type="EMBL" id="BTRK01000002">
    <property type="protein sequence ID" value="GMR36657.1"/>
    <property type="molecule type" value="Genomic_DNA"/>
</dbReference>
<dbReference type="InterPro" id="IPR036236">
    <property type="entry name" value="Znf_C2H2_sf"/>
</dbReference>
<accession>A0AAN4ZF59</accession>
<dbReference type="PROSITE" id="PS00028">
    <property type="entry name" value="ZINC_FINGER_C2H2_1"/>
    <property type="match status" value="3"/>
</dbReference>
<protein>
    <recommendedName>
        <fullName evidence="10">C2H2-type domain-containing protein</fullName>
    </recommendedName>
</protein>
<dbReference type="GO" id="GO:0000981">
    <property type="term" value="F:DNA-binding transcription factor activity, RNA polymerase II-specific"/>
    <property type="evidence" value="ECO:0007669"/>
    <property type="project" value="TreeGrafter"/>
</dbReference>
<dbReference type="Proteomes" id="UP001328107">
    <property type="component" value="Unassembled WGS sequence"/>
</dbReference>
<feature type="domain" description="C2H2-type" evidence="10">
    <location>
        <begin position="158"/>
        <end position="185"/>
    </location>
</feature>
<dbReference type="GO" id="GO:0005634">
    <property type="term" value="C:nucleus"/>
    <property type="evidence" value="ECO:0007669"/>
    <property type="project" value="UniProtKB-SubCell"/>
</dbReference>
<feature type="compositionally biased region" description="Acidic residues" evidence="9">
    <location>
        <begin position="92"/>
        <end position="109"/>
    </location>
</feature>
<evidence type="ECO:0000256" key="2">
    <source>
        <dbReference type="ARBA" id="ARBA00022723"/>
    </source>
</evidence>
<feature type="region of interest" description="Disordered" evidence="9">
    <location>
        <begin position="85"/>
        <end position="109"/>
    </location>
</feature>
<comment type="caution">
    <text evidence="11">The sequence shown here is derived from an EMBL/GenBank/DDBJ whole genome shotgun (WGS) entry which is preliminary data.</text>
</comment>
<organism evidence="11 12">
    <name type="scientific">Pristionchus mayeri</name>
    <dbReference type="NCBI Taxonomy" id="1317129"/>
    <lineage>
        <taxon>Eukaryota</taxon>
        <taxon>Metazoa</taxon>
        <taxon>Ecdysozoa</taxon>
        <taxon>Nematoda</taxon>
        <taxon>Chromadorea</taxon>
        <taxon>Rhabditida</taxon>
        <taxon>Rhabditina</taxon>
        <taxon>Diplogasteromorpha</taxon>
        <taxon>Diplogasteroidea</taxon>
        <taxon>Neodiplogasteridae</taxon>
        <taxon>Pristionchus</taxon>
    </lineage>
</organism>
<feature type="region of interest" description="Disordered" evidence="9">
    <location>
        <begin position="266"/>
        <end position="324"/>
    </location>
</feature>
<feature type="domain" description="C2H2-type" evidence="10">
    <location>
        <begin position="130"/>
        <end position="157"/>
    </location>
</feature>
<evidence type="ECO:0000259" key="10">
    <source>
        <dbReference type="PROSITE" id="PS50157"/>
    </source>
</evidence>
<dbReference type="InterPro" id="IPR013087">
    <property type="entry name" value="Znf_C2H2_type"/>
</dbReference>
<dbReference type="GO" id="GO:0008270">
    <property type="term" value="F:zinc ion binding"/>
    <property type="evidence" value="ECO:0007669"/>
    <property type="project" value="UniProtKB-KW"/>
</dbReference>
<evidence type="ECO:0000313" key="12">
    <source>
        <dbReference type="Proteomes" id="UP001328107"/>
    </source>
</evidence>
<keyword evidence="2" id="KW-0479">Metal-binding</keyword>
<evidence type="ECO:0000256" key="4">
    <source>
        <dbReference type="ARBA" id="ARBA00022771"/>
    </source>
</evidence>